<dbReference type="EMBL" id="AZHA01000108">
    <property type="protein sequence ID" value="KZZ98755.1"/>
    <property type="molecule type" value="Genomic_DNA"/>
</dbReference>
<comment type="caution">
    <text evidence="2">The sequence shown here is derived from an EMBL/GenBank/DDBJ whole genome shotgun (WGS) entry which is preliminary data.</text>
</comment>
<accession>A0A168EFY1</accession>
<dbReference type="Proteomes" id="UP000076863">
    <property type="component" value="Unassembled WGS sequence"/>
</dbReference>
<feature type="compositionally biased region" description="Polar residues" evidence="1">
    <location>
        <begin position="13"/>
        <end position="23"/>
    </location>
</feature>
<evidence type="ECO:0000313" key="3">
    <source>
        <dbReference type="Proteomes" id="UP000076863"/>
    </source>
</evidence>
<evidence type="ECO:0000313" key="2">
    <source>
        <dbReference type="EMBL" id="KZZ98755.1"/>
    </source>
</evidence>
<sequence>MDSGCINRARLPSKSSTAATPRSSAIVLRTRASPSAPATGPAHCRGARQASAAQIWPIKARAQSDGELLCASVADIWARALFSVHVEVSAELREDAEPHIVRADGEVLASFVGAESFVREAAGGKLHSGRVEDV</sequence>
<gene>
    <name evidence="2" type="ORF">BBO_09521</name>
</gene>
<dbReference type="AlphaFoldDB" id="A0A168EFY1"/>
<proteinExistence type="predicted"/>
<evidence type="ECO:0000256" key="1">
    <source>
        <dbReference type="SAM" id="MobiDB-lite"/>
    </source>
</evidence>
<feature type="region of interest" description="Disordered" evidence="1">
    <location>
        <begin position="1"/>
        <end position="24"/>
    </location>
</feature>
<reference evidence="2 3" key="1">
    <citation type="journal article" date="2016" name="Genome Biol. Evol.">
        <title>Divergent and convergent evolution of fungal pathogenicity.</title>
        <authorList>
            <person name="Shang Y."/>
            <person name="Xiao G."/>
            <person name="Zheng P."/>
            <person name="Cen K."/>
            <person name="Zhan S."/>
            <person name="Wang C."/>
        </authorList>
    </citation>
    <scope>NUCLEOTIDE SEQUENCE [LARGE SCALE GENOMIC DNA]</scope>
    <source>
        <strain evidence="2 3">RCEF 3172</strain>
    </source>
</reference>
<organism evidence="2 3">
    <name type="scientific">Beauveria brongniartii RCEF 3172</name>
    <dbReference type="NCBI Taxonomy" id="1081107"/>
    <lineage>
        <taxon>Eukaryota</taxon>
        <taxon>Fungi</taxon>
        <taxon>Dikarya</taxon>
        <taxon>Ascomycota</taxon>
        <taxon>Pezizomycotina</taxon>
        <taxon>Sordariomycetes</taxon>
        <taxon>Hypocreomycetidae</taxon>
        <taxon>Hypocreales</taxon>
        <taxon>Cordycipitaceae</taxon>
        <taxon>Beauveria</taxon>
        <taxon>Beauveria brongniartii</taxon>
    </lineage>
</organism>
<protein>
    <submittedName>
        <fullName evidence="2">Uncharacterized protein</fullName>
    </submittedName>
</protein>
<keyword evidence="3" id="KW-1185">Reference proteome</keyword>
<name>A0A168EFY1_9HYPO</name>